<feature type="region of interest" description="Disordered" evidence="3">
    <location>
        <begin position="127"/>
        <end position="151"/>
    </location>
</feature>
<dbReference type="AlphaFoldDB" id="A0A934R862"/>
<dbReference type="Pfam" id="PF01483">
    <property type="entry name" value="P_proprotein"/>
    <property type="match status" value="1"/>
</dbReference>
<protein>
    <submittedName>
        <fullName evidence="6">Proprotein convertase P-domain-containing protein</fullName>
    </submittedName>
</protein>
<dbReference type="GO" id="GO:0006508">
    <property type="term" value="P:proteolysis"/>
    <property type="evidence" value="ECO:0007669"/>
    <property type="project" value="UniProtKB-KW"/>
</dbReference>
<reference evidence="6" key="1">
    <citation type="submission" date="2021-01" db="EMBL/GenBank/DDBJ databases">
        <title>Modified the classification status of verrucomicrobia.</title>
        <authorList>
            <person name="Feng X."/>
        </authorList>
    </citation>
    <scope>NUCLEOTIDE SEQUENCE</scope>
    <source>
        <strain evidence="6">JCM 18052</strain>
    </source>
</reference>
<organism evidence="6 7">
    <name type="scientific">Luteolibacter yonseiensis</name>
    <dbReference type="NCBI Taxonomy" id="1144680"/>
    <lineage>
        <taxon>Bacteria</taxon>
        <taxon>Pseudomonadati</taxon>
        <taxon>Verrucomicrobiota</taxon>
        <taxon>Verrucomicrobiia</taxon>
        <taxon>Verrucomicrobiales</taxon>
        <taxon>Verrucomicrobiaceae</taxon>
        <taxon>Luteolibacter</taxon>
    </lineage>
</organism>
<dbReference type="InterPro" id="IPR008979">
    <property type="entry name" value="Galactose-bd-like_sf"/>
</dbReference>
<keyword evidence="7" id="KW-1185">Reference proteome</keyword>
<dbReference type="SUPFAM" id="SSF49785">
    <property type="entry name" value="Galactose-binding domain-like"/>
    <property type="match status" value="1"/>
</dbReference>
<dbReference type="InterPro" id="IPR002884">
    <property type="entry name" value="P_dom"/>
</dbReference>
<evidence type="ECO:0000256" key="1">
    <source>
        <dbReference type="ARBA" id="ARBA00022670"/>
    </source>
</evidence>
<evidence type="ECO:0000256" key="4">
    <source>
        <dbReference type="SAM" id="SignalP"/>
    </source>
</evidence>
<evidence type="ECO:0000256" key="2">
    <source>
        <dbReference type="ARBA" id="ARBA00022801"/>
    </source>
</evidence>
<evidence type="ECO:0000259" key="5">
    <source>
        <dbReference type="PROSITE" id="PS51829"/>
    </source>
</evidence>
<feature type="domain" description="P/Homo B" evidence="5">
    <location>
        <begin position="15"/>
        <end position="200"/>
    </location>
</feature>
<dbReference type="GO" id="GO:0004252">
    <property type="term" value="F:serine-type endopeptidase activity"/>
    <property type="evidence" value="ECO:0007669"/>
    <property type="project" value="InterPro"/>
</dbReference>
<dbReference type="EMBL" id="JAENIK010000011">
    <property type="protein sequence ID" value="MBK1817000.1"/>
    <property type="molecule type" value="Genomic_DNA"/>
</dbReference>
<comment type="caution">
    <text evidence="6">The sequence shown here is derived from an EMBL/GenBank/DDBJ whole genome shotgun (WGS) entry which is preliminary data.</text>
</comment>
<dbReference type="RefSeq" id="WP_200351923.1">
    <property type="nucleotide sequence ID" value="NZ_BAABHZ010000006.1"/>
</dbReference>
<name>A0A934R862_9BACT</name>
<feature type="chain" id="PRO_5037794799" evidence="4">
    <location>
        <begin position="20"/>
        <end position="230"/>
    </location>
</feature>
<keyword evidence="4" id="KW-0732">Signal</keyword>
<keyword evidence="1" id="KW-0645">Protease</keyword>
<feature type="signal peptide" evidence="4">
    <location>
        <begin position="1"/>
        <end position="19"/>
    </location>
</feature>
<dbReference type="Gene3D" id="2.60.120.260">
    <property type="entry name" value="Galactose-binding domain-like"/>
    <property type="match status" value="1"/>
</dbReference>
<dbReference type="Proteomes" id="UP000600139">
    <property type="component" value="Unassembled WGS sequence"/>
</dbReference>
<keyword evidence="2" id="KW-0378">Hydrolase</keyword>
<dbReference type="PROSITE" id="PS51829">
    <property type="entry name" value="P_HOMO_B"/>
    <property type="match status" value="1"/>
</dbReference>
<evidence type="ECO:0000313" key="7">
    <source>
        <dbReference type="Proteomes" id="UP000600139"/>
    </source>
</evidence>
<evidence type="ECO:0000256" key="3">
    <source>
        <dbReference type="SAM" id="MobiDB-lite"/>
    </source>
</evidence>
<feature type="compositionally biased region" description="Polar residues" evidence="3">
    <location>
        <begin position="127"/>
        <end position="138"/>
    </location>
</feature>
<proteinExistence type="predicted"/>
<accession>A0A934R862</accession>
<sequence length="230" mass="23975">MKPLLLIALFVPLCTAARAAVTFTTTLNATTTIPDNDDTGTVSHMTITPDTGDVPSARQIEIITNVSVGLNFSDGWNGDLFVYLVHDSGFAILLNRIGREEGNPDGNGTSGMAVTLDDSASGNIHQPLSNSGILTGTHQPDGRNTDPDSVLASDPRTALLSSFNGLNAAGQWTLFVADLNPGDQSTLQSWTLTITAVPEPCSAALLLGACLLAVRRGRPAPHVGSEGRLG</sequence>
<evidence type="ECO:0000313" key="6">
    <source>
        <dbReference type="EMBL" id="MBK1817000.1"/>
    </source>
</evidence>
<gene>
    <name evidence="6" type="ORF">JIN84_15355</name>
</gene>